<sequence length="549" mass="59887">MEAEKSTARSEDYHIIAEKVQKSLNDSIPEKFRLSTESKKKLSEDPPQAVEASGLLSSSQLRITALTATELLQKIATGELKAVDVVEAFIARAAVAHQLTNCLVEFMPDEAATQAKALDDILIKTGKPVGPLHGLPLPVKDILQIRDHITTMGFVAWNSFPPATDDASVVKVMRDAGAIIFCRTTCPQAGMALETVSNLWGRTLNSINPNFGAGGSSGGDGALVGLRGAPASSLSTDVGGSVRAPAAFNGLFGMRPTHDRVPRTGFCHPALGNTAIKSAAGPITHSVEDLKLFTRLIVTHPTLPYESTCILPFWDEGATAPSKLKVGLMLTDGVVEPHPPIARALRETANKLKAAGHEVVNFQAPFDCWQAMLTTFKLYFQTGAKEARNLMATAKEPAIAALEYNLRVFECDRELNATEIFHHSREQARYKALFQQAWDAAGIDVLLCPVSPMAAVPHDFCVWWGYTSLFNLLDYPSTNIPVKGVKVDEQKDVKGDYQPKKDNPFDKPNWDIYDPSRWKNHPSAIQIVGRPFRDEALIAITEVIDRVVN</sequence>
<protein>
    <submittedName>
        <fullName evidence="5">Putative amidase</fullName>
    </submittedName>
</protein>
<gene>
    <name evidence="5" type="ORF">K470DRAFT_220798</name>
</gene>
<proteinExistence type="inferred from homology"/>
<feature type="domain" description="Amidase" evidence="4">
    <location>
        <begin position="84"/>
        <end position="537"/>
    </location>
</feature>
<feature type="active site" description="Charge relay system" evidence="3">
    <location>
        <position position="140"/>
    </location>
</feature>
<dbReference type="OrthoDB" id="6428749at2759"/>
<keyword evidence="2" id="KW-0378">Hydrolase</keyword>
<evidence type="ECO:0000256" key="3">
    <source>
        <dbReference type="PIRSR" id="PIRSR001221-1"/>
    </source>
</evidence>
<comment type="similarity">
    <text evidence="1">Belongs to the amidase family.</text>
</comment>
<dbReference type="PIRSF" id="PIRSF001221">
    <property type="entry name" value="Amidase_fungi"/>
    <property type="match status" value="1"/>
</dbReference>
<dbReference type="EMBL" id="MU006005">
    <property type="protein sequence ID" value="KAF2858676.1"/>
    <property type="molecule type" value="Genomic_DNA"/>
</dbReference>
<evidence type="ECO:0000313" key="6">
    <source>
        <dbReference type="Proteomes" id="UP000799421"/>
    </source>
</evidence>
<dbReference type="InterPro" id="IPR023631">
    <property type="entry name" value="Amidase_dom"/>
</dbReference>
<reference evidence="5" key="1">
    <citation type="journal article" date="2020" name="Stud. Mycol.">
        <title>101 Dothideomycetes genomes: a test case for predicting lifestyles and emergence of pathogens.</title>
        <authorList>
            <person name="Haridas S."/>
            <person name="Albert R."/>
            <person name="Binder M."/>
            <person name="Bloem J."/>
            <person name="Labutti K."/>
            <person name="Salamov A."/>
            <person name="Andreopoulos B."/>
            <person name="Baker S."/>
            <person name="Barry K."/>
            <person name="Bills G."/>
            <person name="Bluhm B."/>
            <person name="Cannon C."/>
            <person name="Castanera R."/>
            <person name="Culley D."/>
            <person name="Daum C."/>
            <person name="Ezra D."/>
            <person name="Gonzalez J."/>
            <person name="Henrissat B."/>
            <person name="Kuo A."/>
            <person name="Liang C."/>
            <person name="Lipzen A."/>
            <person name="Lutzoni F."/>
            <person name="Magnuson J."/>
            <person name="Mondo S."/>
            <person name="Nolan M."/>
            <person name="Ohm R."/>
            <person name="Pangilinan J."/>
            <person name="Park H.-J."/>
            <person name="Ramirez L."/>
            <person name="Alfaro M."/>
            <person name="Sun H."/>
            <person name="Tritt A."/>
            <person name="Yoshinaga Y."/>
            <person name="Zwiers L.-H."/>
            <person name="Turgeon B."/>
            <person name="Goodwin S."/>
            <person name="Spatafora J."/>
            <person name="Crous P."/>
            <person name="Grigoriev I."/>
        </authorList>
    </citation>
    <scope>NUCLEOTIDE SEQUENCE</scope>
    <source>
        <strain evidence="5">CBS 480.64</strain>
    </source>
</reference>
<dbReference type="SUPFAM" id="SSF75304">
    <property type="entry name" value="Amidase signature (AS) enzymes"/>
    <property type="match status" value="1"/>
</dbReference>
<keyword evidence="6" id="KW-1185">Reference proteome</keyword>
<dbReference type="Pfam" id="PF01425">
    <property type="entry name" value="Amidase"/>
    <property type="match status" value="1"/>
</dbReference>
<accession>A0A6A7BTK8</accession>
<dbReference type="InterPro" id="IPR036928">
    <property type="entry name" value="AS_sf"/>
</dbReference>
<dbReference type="PANTHER" id="PTHR46072">
    <property type="entry name" value="AMIDASE-RELATED-RELATED"/>
    <property type="match status" value="1"/>
</dbReference>
<feature type="active site" description="Charge relay system" evidence="3">
    <location>
        <position position="216"/>
    </location>
</feature>
<organism evidence="5 6">
    <name type="scientific">Piedraia hortae CBS 480.64</name>
    <dbReference type="NCBI Taxonomy" id="1314780"/>
    <lineage>
        <taxon>Eukaryota</taxon>
        <taxon>Fungi</taxon>
        <taxon>Dikarya</taxon>
        <taxon>Ascomycota</taxon>
        <taxon>Pezizomycotina</taxon>
        <taxon>Dothideomycetes</taxon>
        <taxon>Dothideomycetidae</taxon>
        <taxon>Capnodiales</taxon>
        <taxon>Piedraiaceae</taxon>
        <taxon>Piedraia</taxon>
    </lineage>
</organism>
<dbReference type="GO" id="GO:0016787">
    <property type="term" value="F:hydrolase activity"/>
    <property type="evidence" value="ECO:0007669"/>
    <property type="project" value="UniProtKB-KW"/>
</dbReference>
<evidence type="ECO:0000256" key="1">
    <source>
        <dbReference type="ARBA" id="ARBA00009199"/>
    </source>
</evidence>
<dbReference type="AlphaFoldDB" id="A0A6A7BTK8"/>
<evidence type="ECO:0000256" key="2">
    <source>
        <dbReference type="ARBA" id="ARBA00022801"/>
    </source>
</evidence>
<name>A0A6A7BTK8_9PEZI</name>
<dbReference type="Proteomes" id="UP000799421">
    <property type="component" value="Unassembled WGS sequence"/>
</dbReference>
<dbReference type="Gene3D" id="3.90.1300.10">
    <property type="entry name" value="Amidase signature (AS) domain"/>
    <property type="match status" value="1"/>
</dbReference>
<evidence type="ECO:0000259" key="4">
    <source>
        <dbReference type="Pfam" id="PF01425"/>
    </source>
</evidence>
<feature type="active site" description="Acyl-ester intermediate" evidence="3">
    <location>
        <position position="241"/>
    </location>
</feature>
<evidence type="ECO:0000313" key="5">
    <source>
        <dbReference type="EMBL" id="KAF2858676.1"/>
    </source>
</evidence>